<dbReference type="RefSeq" id="WP_173808641.1">
    <property type="nucleotide sequence ID" value="NZ_JABSNP010000002.1"/>
</dbReference>
<feature type="signal peptide" evidence="2">
    <location>
        <begin position="1"/>
        <end position="23"/>
    </location>
</feature>
<evidence type="ECO:0000313" key="4">
    <source>
        <dbReference type="Proteomes" id="UP000779507"/>
    </source>
</evidence>
<evidence type="ECO:0000256" key="2">
    <source>
        <dbReference type="SAM" id="SignalP"/>
    </source>
</evidence>
<feature type="compositionally biased region" description="Basic and acidic residues" evidence="1">
    <location>
        <begin position="60"/>
        <end position="77"/>
    </location>
</feature>
<reference evidence="3 4" key="1">
    <citation type="submission" date="2020-05" db="EMBL/GenBank/DDBJ databases">
        <title>Genomic Encyclopedia of Type Strains, Phase IV (KMG-V): Genome sequencing to study the core and pangenomes of soil and plant-associated prokaryotes.</title>
        <authorList>
            <person name="Whitman W."/>
        </authorList>
    </citation>
    <scope>NUCLEOTIDE SEQUENCE [LARGE SCALE GENOMIC DNA]</scope>
    <source>
        <strain evidence="3 4">9A</strain>
    </source>
</reference>
<feature type="compositionally biased region" description="Pro residues" evidence="1">
    <location>
        <begin position="28"/>
        <end position="37"/>
    </location>
</feature>
<protein>
    <submittedName>
        <fullName evidence="3">Uncharacterized protein</fullName>
    </submittedName>
</protein>
<organism evidence="3 4">
    <name type="scientific">Hymenobacter caeli</name>
    <dbReference type="NCBI Taxonomy" id="2735894"/>
    <lineage>
        <taxon>Bacteria</taxon>
        <taxon>Pseudomonadati</taxon>
        <taxon>Bacteroidota</taxon>
        <taxon>Cytophagia</taxon>
        <taxon>Cytophagales</taxon>
        <taxon>Hymenobacteraceae</taxon>
        <taxon>Hymenobacter</taxon>
    </lineage>
</organism>
<sequence>MKTTKNLLLAGALVLGLSAGARAQTTAPPAPTPPPVTTTPAASGAQLSPDASSPGLAPADRARLGQEKVKSDQLPERKGRRAKNKDLPKPGN</sequence>
<gene>
    <name evidence="3" type="ORF">HNP98_000684</name>
</gene>
<evidence type="ECO:0000256" key="1">
    <source>
        <dbReference type="SAM" id="MobiDB-lite"/>
    </source>
</evidence>
<dbReference type="EMBL" id="JABSNP010000002">
    <property type="protein sequence ID" value="NRT17877.1"/>
    <property type="molecule type" value="Genomic_DNA"/>
</dbReference>
<feature type="region of interest" description="Disordered" evidence="1">
    <location>
        <begin position="22"/>
        <end position="92"/>
    </location>
</feature>
<dbReference type="Proteomes" id="UP000779507">
    <property type="component" value="Unassembled WGS sequence"/>
</dbReference>
<accession>A0ABX2FL76</accession>
<proteinExistence type="predicted"/>
<name>A0ABX2FL76_9BACT</name>
<keyword evidence="2" id="KW-0732">Signal</keyword>
<keyword evidence="4" id="KW-1185">Reference proteome</keyword>
<evidence type="ECO:0000313" key="3">
    <source>
        <dbReference type="EMBL" id="NRT17877.1"/>
    </source>
</evidence>
<feature type="chain" id="PRO_5046364774" evidence="2">
    <location>
        <begin position="24"/>
        <end position="92"/>
    </location>
</feature>
<comment type="caution">
    <text evidence="3">The sequence shown here is derived from an EMBL/GenBank/DDBJ whole genome shotgun (WGS) entry which is preliminary data.</text>
</comment>